<dbReference type="SUPFAM" id="SSF53335">
    <property type="entry name" value="S-adenosyl-L-methionine-dependent methyltransferases"/>
    <property type="match status" value="1"/>
</dbReference>
<keyword evidence="2" id="KW-0812">Transmembrane</keyword>
<protein>
    <submittedName>
        <fullName evidence="4">NDP-sugar epimerase, includes UDP-GlcNAc-inverting 4,6-dehydratase FlaA1 and capsular polysaccharide biosynthesis protein EpsC</fullName>
    </submittedName>
</protein>
<dbReference type="InterPro" id="IPR036291">
    <property type="entry name" value="NAD(P)-bd_dom_sf"/>
</dbReference>
<evidence type="ECO:0000313" key="5">
    <source>
        <dbReference type="Proteomes" id="UP000183461"/>
    </source>
</evidence>
<dbReference type="PANTHER" id="PTHR43318:SF1">
    <property type="entry name" value="POLYSACCHARIDE BIOSYNTHESIS PROTEIN EPSC-RELATED"/>
    <property type="match status" value="1"/>
</dbReference>
<dbReference type="InterPro" id="IPR051203">
    <property type="entry name" value="Polysaccharide_Synthase-Rel"/>
</dbReference>
<evidence type="ECO:0000259" key="3">
    <source>
        <dbReference type="Pfam" id="PF02719"/>
    </source>
</evidence>
<evidence type="ECO:0000256" key="1">
    <source>
        <dbReference type="ARBA" id="ARBA00007430"/>
    </source>
</evidence>
<keyword evidence="2" id="KW-0472">Membrane</keyword>
<comment type="similarity">
    <text evidence="1">Belongs to the polysaccharide synthase family.</text>
</comment>
<dbReference type="InterPro" id="IPR003869">
    <property type="entry name" value="Polysac_CapD-like"/>
</dbReference>
<feature type="domain" description="Polysaccharide biosynthesis protein CapD-like" evidence="3">
    <location>
        <begin position="299"/>
        <end position="583"/>
    </location>
</feature>
<dbReference type="EMBL" id="FPIP01000005">
    <property type="protein sequence ID" value="SFW36791.1"/>
    <property type="molecule type" value="Genomic_DNA"/>
</dbReference>
<proteinExistence type="inferred from homology"/>
<dbReference type="AlphaFoldDB" id="A0A1K1NNA0"/>
<dbReference type="Gene3D" id="3.40.50.720">
    <property type="entry name" value="NAD(P)-binding Rossmann-like Domain"/>
    <property type="match status" value="2"/>
</dbReference>
<accession>A0A1K1NNA0</accession>
<dbReference type="Proteomes" id="UP000183461">
    <property type="component" value="Unassembled WGS sequence"/>
</dbReference>
<dbReference type="Pfam" id="PF02719">
    <property type="entry name" value="Polysacc_synt_2"/>
    <property type="match status" value="1"/>
</dbReference>
<evidence type="ECO:0000256" key="2">
    <source>
        <dbReference type="SAM" id="Phobius"/>
    </source>
</evidence>
<feature type="transmembrane region" description="Helical" evidence="2">
    <location>
        <begin position="79"/>
        <end position="100"/>
    </location>
</feature>
<reference evidence="4 5" key="1">
    <citation type="submission" date="2016-11" db="EMBL/GenBank/DDBJ databases">
        <authorList>
            <person name="Jaros S."/>
            <person name="Januszkiewicz K."/>
            <person name="Wedrychowicz H."/>
        </authorList>
    </citation>
    <scope>NUCLEOTIDE SEQUENCE [LARGE SCALE GENOMIC DNA]</scope>
    <source>
        <strain evidence="4 5">YL228</strain>
    </source>
</reference>
<name>A0A1K1NNA0_RUMFL</name>
<feature type="transmembrane region" description="Helical" evidence="2">
    <location>
        <begin position="106"/>
        <end position="127"/>
    </location>
</feature>
<dbReference type="InterPro" id="IPR029063">
    <property type="entry name" value="SAM-dependent_MTases_sf"/>
</dbReference>
<evidence type="ECO:0000313" key="4">
    <source>
        <dbReference type="EMBL" id="SFW36791.1"/>
    </source>
</evidence>
<dbReference type="SUPFAM" id="SSF51735">
    <property type="entry name" value="NAD(P)-binding Rossmann-fold domains"/>
    <property type="match status" value="1"/>
</dbReference>
<dbReference type="Pfam" id="PF13727">
    <property type="entry name" value="CoA_binding_3"/>
    <property type="match status" value="1"/>
</dbReference>
<dbReference type="CDD" id="cd05237">
    <property type="entry name" value="UDP_invert_4-6DH_SDR_e"/>
    <property type="match status" value="1"/>
</dbReference>
<sequence length="657" mass="73924">MKKTLEKFSIRRIILAFADVFIVISAALIANFALSFFNADVGRSDMLMSFAVCSLTCCGTLFIFGAYSKLWRFFHKRDYLSCINGVVFGFLAAGIIVYIIRKDVPALFLTVQAAITLVGVCLFRLLFKETFVTFSKSKTDGSRKRTMIVGAGQTCRMILTEIENAKNSPYEGDKVSAVYDPVCIIDDDRNKIGSEINGVTVVGTTHEIHKFVDQQHIEQIIFAIPSCLEDERKRILDICSGTGAKVKVVPFIGSLIFDGGNTPILTQMRDIKVEDLLGRAPIKFDNEDIRNFISGKTCMVTGGGGSIGSELVRQIAKYNPQHVIIVDIYENNAYDVQQELIMEYGEKLNLTVLIASVRDYYRMNCIFERYKPDIVFHAAAHKHVPLMENSPMEAIKNNVIGTFNTATLAQFHKVKKFVMISTDKAVNPTNVMGASKRCCEMIIQYLSQQHDGCTEFVTTRFGNVLGSNGSVIPLFRRQIEAGRPVTVTHPDVIRYFMTIPEAVSLVMEAAAIAHGGEIFVLDMGQPVHIVRLAENLIRMYGKKPYDEVEIKFTGLRPGEKLREELLMDEEGLQKTSNELIFIGKQIELDSEKFIKQLRKLRNAANENLNDVAVEALHEIVPTFTTPEEFNRAELITEKRNPKIHKEDYDNVPYPKKK</sequence>
<feature type="transmembrane region" description="Helical" evidence="2">
    <location>
        <begin position="12"/>
        <end position="34"/>
    </location>
</feature>
<feature type="transmembrane region" description="Helical" evidence="2">
    <location>
        <begin position="46"/>
        <end position="67"/>
    </location>
</feature>
<dbReference type="PANTHER" id="PTHR43318">
    <property type="entry name" value="UDP-N-ACETYLGLUCOSAMINE 4,6-DEHYDRATASE"/>
    <property type="match status" value="1"/>
</dbReference>
<keyword evidence="2" id="KW-1133">Transmembrane helix</keyword>
<dbReference type="RefSeq" id="WP_072300359.1">
    <property type="nucleotide sequence ID" value="NZ_FPIP01000005.1"/>
</dbReference>
<organism evidence="4 5">
    <name type="scientific">Ruminococcus flavefaciens</name>
    <dbReference type="NCBI Taxonomy" id="1265"/>
    <lineage>
        <taxon>Bacteria</taxon>
        <taxon>Bacillati</taxon>
        <taxon>Bacillota</taxon>
        <taxon>Clostridia</taxon>
        <taxon>Eubacteriales</taxon>
        <taxon>Oscillospiraceae</taxon>
        <taxon>Ruminococcus</taxon>
    </lineage>
</organism>
<gene>
    <name evidence="4" type="ORF">SAMN02910280_2107</name>
</gene>